<evidence type="ECO:0000313" key="2">
    <source>
        <dbReference type="EMBL" id="KAJ7372859.1"/>
    </source>
</evidence>
<dbReference type="Proteomes" id="UP001163046">
    <property type="component" value="Unassembled WGS sequence"/>
</dbReference>
<evidence type="ECO:0000256" key="1">
    <source>
        <dbReference type="SAM" id="MobiDB-lite"/>
    </source>
</evidence>
<sequence length="1344" mass="151989">MFSLLSQGYGTYDGTAKKDAQERQEHKDYFSLEDVHLPPIGSNYRPPEQTEVPDDHIGPTYENKLFKLPKVDNIKQNLISVPKTYTTRKGALLLYAEDFFLPGSPKPKKRRCKLRKQPSVKLKTIGDLRNYILDYSNGGDPLFLALLQKRLSGYKDQSVRPGFSPKRYIANLGNSLEEKTWNRLAATGSLKDPTLLTYNPKDTSVHRDGAVCSLFPDKPQPYSTMSLPPFSPSSSMFESSFHFYKNGMSTGAASMISLNSETEEYAPSSRALSPEESLSNRLSEVEFLPQRKDFYTQLNAKQKEDLISQLLLQKTLESINSDLSDLQGWVANYPNNVGGVEIEQDSAFVVNLPKSKSKHRGSLKSGSLTSIPRLPPIQSAGAQPSTPVELKEESPLPQLSTEVSVHQQREFASGKEETGNILDPGSIHVDLMSSLDESSLSGYQTDLPQGDEDIINSEEVVKGDDSELHEDQTKHASQFPINEKSQETKHLDDVQGDETEELDMCSDSEESISNQGIVQNDAVIGLDDIILSEDTIRENEHHRSQDEEMKGVTAERADREEVERIYQNYSEPQGQVEEAKLHPSETESDGEDEGIGLDGNELDGINRRGEELIEEQEELNQAADRTAIMEEGSQSTHQVQPPPPISLEELQGEAHTVANRVLSRPQSGMVFMEDVRSAIAMWADRLTNLLGPPKQDARVSSASHQRSQLTGLAAQRGSNRLTRHRKVSRSAGPSLPALRKALKISGEEMPEIEALRNLPPLPERFYRPGQAQPPSGGANEHTYHEKLKNGSATTKGSSASGAAGSISWERVSNADVKVDIFSYAKKDKEPSFERIQANEIDDVESEEEDEEFKRALSAVVTEVQQDYTLIEAKSRMELSSPNKLQKPFQFPRPEASKPPAGLQNKKSSGQVKGKAKVGPPKRAVAGKKKAGKKPAKQQSKPSNKSAKSSEGKVETQNKDNHQEIANDVNETTITGEDKPEPVRVDSETGEHEPGTSDRTVVSSALSRVTSSRVSSKASDEFNESKNDLPSDSSATPVPEFPFLIPKPPEPQTIQQEPEIEQAPEPVEQKPVQESKAARRAAERAAAAERRRQEVERKRREREEAKKRAIEEETRLEQLRLEAEEDMKKREEERRQRRQEKEEAKQREYDDELEQERLANMKAERECRAREDWKKRQQQVLAYRKLEEDMRKEQEKIEAELEAARLREEEERIKAMEESERVVFLEKLRREEEELRRKLEEEKRKEEEQRRVREVERRQREEALALLRQKQLQRHLFIAGILKESHYLSLCQRLTKAFTFSYFDLIPWNHLQHLKPPPSPVRDLLRSVKENIPPTIVEEDEVTED</sequence>
<feature type="compositionally biased region" description="Basic and acidic residues" evidence="1">
    <location>
        <begin position="537"/>
        <end position="564"/>
    </location>
</feature>
<reference evidence="2" key="1">
    <citation type="submission" date="2023-01" db="EMBL/GenBank/DDBJ databases">
        <title>Genome assembly of the deep-sea coral Lophelia pertusa.</title>
        <authorList>
            <person name="Herrera S."/>
            <person name="Cordes E."/>
        </authorList>
    </citation>
    <scope>NUCLEOTIDE SEQUENCE</scope>
    <source>
        <strain evidence="2">USNM1676648</strain>
        <tissue evidence="2">Polyp</tissue>
    </source>
</reference>
<accession>A0A9W9Z1X6</accession>
<feature type="compositionally biased region" description="Basic residues" evidence="1">
    <location>
        <begin position="924"/>
        <end position="935"/>
    </location>
</feature>
<feature type="compositionally biased region" description="Low complexity" evidence="1">
    <location>
        <begin position="790"/>
        <end position="807"/>
    </location>
</feature>
<gene>
    <name evidence="2" type="ORF">OS493_016785</name>
</gene>
<organism evidence="2 3">
    <name type="scientific">Desmophyllum pertusum</name>
    <dbReference type="NCBI Taxonomy" id="174260"/>
    <lineage>
        <taxon>Eukaryota</taxon>
        <taxon>Metazoa</taxon>
        <taxon>Cnidaria</taxon>
        <taxon>Anthozoa</taxon>
        <taxon>Hexacorallia</taxon>
        <taxon>Scleractinia</taxon>
        <taxon>Caryophylliina</taxon>
        <taxon>Caryophylliidae</taxon>
        <taxon>Desmophyllum</taxon>
    </lineage>
</organism>
<feature type="compositionally biased region" description="Basic and acidic residues" evidence="1">
    <location>
        <begin position="1066"/>
        <end position="1147"/>
    </location>
</feature>
<keyword evidence="3" id="KW-1185">Reference proteome</keyword>
<dbReference type="PANTHER" id="PTHR21937:SF6">
    <property type="entry name" value="CCDC66 DOMAIN-CONTAINING PROTEIN"/>
    <property type="match status" value="1"/>
</dbReference>
<feature type="compositionally biased region" description="Basic and acidic residues" evidence="1">
    <location>
        <begin position="1017"/>
        <end position="1028"/>
    </location>
</feature>
<comment type="caution">
    <text evidence="2">The sequence shown here is derived from an EMBL/GenBank/DDBJ whole genome shotgun (WGS) entry which is preliminary data.</text>
</comment>
<feature type="compositionally biased region" description="Low complexity" evidence="1">
    <location>
        <begin position="936"/>
        <end position="946"/>
    </location>
</feature>
<feature type="compositionally biased region" description="Basic and acidic residues" evidence="1">
    <location>
        <begin position="975"/>
        <end position="995"/>
    </location>
</feature>
<name>A0A9W9Z1X6_9CNID</name>
<feature type="region of interest" description="Disordered" evidence="1">
    <location>
        <begin position="789"/>
        <end position="808"/>
    </location>
</feature>
<dbReference type="Pfam" id="PF15709">
    <property type="entry name" value="DUF4670"/>
    <property type="match status" value="1"/>
</dbReference>
<protein>
    <submittedName>
        <fullName evidence="2">Uncharacterized protein</fullName>
    </submittedName>
</protein>
<dbReference type="InterPro" id="IPR031440">
    <property type="entry name" value="DUF4670"/>
</dbReference>
<dbReference type="PANTHER" id="PTHR21937">
    <property type="entry name" value="CCDC66 DOMAIN-CONTAINING PROTEIN"/>
    <property type="match status" value="1"/>
</dbReference>
<feature type="compositionally biased region" description="Polar residues" evidence="1">
    <location>
        <begin position="996"/>
        <end position="1016"/>
    </location>
</feature>
<feature type="region of interest" description="Disordered" evidence="1">
    <location>
        <begin position="537"/>
        <end position="601"/>
    </location>
</feature>
<feature type="compositionally biased region" description="Polar residues" evidence="1">
    <location>
        <begin position="698"/>
        <end position="720"/>
    </location>
</feature>
<feature type="compositionally biased region" description="Acidic residues" evidence="1">
    <location>
        <begin position="586"/>
        <end position="595"/>
    </location>
</feature>
<feature type="region of interest" description="Disordered" evidence="1">
    <location>
        <begin position="872"/>
        <end position="1150"/>
    </location>
</feature>
<dbReference type="EMBL" id="MU826834">
    <property type="protein sequence ID" value="KAJ7372859.1"/>
    <property type="molecule type" value="Genomic_DNA"/>
</dbReference>
<feature type="region of interest" description="Disordered" evidence="1">
    <location>
        <begin position="694"/>
        <end position="732"/>
    </location>
</feature>
<feature type="compositionally biased region" description="Basic and acidic residues" evidence="1">
    <location>
        <begin position="947"/>
        <end position="964"/>
    </location>
</feature>
<feature type="region of interest" description="Disordered" evidence="1">
    <location>
        <begin position="357"/>
        <end position="400"/>
    </location>
</feature>
<proteinExistence type="predicted"/>
<evidence type="ECO:0000313" key="3">
    <source>
        <dbReference type="Proteomes" id="UP001163046"/>
    </source>
</evidence>
<feature type="compositionally biased region" description="Low complexity" evidence="1">
    <location>
        <begin position="1051"/>
        <end position="1065"/>
    </location>
</feature>
<dbReference type="OrthoDB" id="6162046at2759"/>